<keyword evidence="13" id="KW-1185">Reference proteome</keyword>
<dbReference type="InterPro" id="IPR051395">
    <property type="entry name" value="Cytochrome_c_Peroxidase/MauG"/>
</dbReference>
<evidence type="ECO:0000313" key="12">
    <source>
        <dbReference type="EMBL" id="GLK78248.1"/>
    </source>
</evidence>
<dbReference type="Proteomes" id="UP001143364">
    <property type="component" value="Unassembled WGS sequence"/>
</dbReference>
<proteinExistence type="predicted"/>
<keyword evidence="5" id="KW-0574">Periplasm</keyword>
<evidence type="ECO:0000256" key="9">
    <source>
        <dbReference type="PIRSR" id="PIRSR000294-2"/>
    </source>
</evidence>
<evidence type="ECO:0000256" key="1">
    <source>
        <dbReference type="ARBA" id="ARBA00004418"/>
    </source>
</evidence>
<feature type="chain" id="PRO_5040944444" evidence="10">
    <location>
        <begin position="25"/>
        <end position="351"/>
    </location>
</feature>
<feature type="domain" description="Cytochrome c" evidence="11">
    <location>
        <begin position="70"/>
        <end position="194"/>
    </location>
</feature>
<evidence type="ECO:0000259" key="11">
    <source>
        <dbReference type="PROSITE" id="PS51007"/>
    </source>
</evidence>
<keyword evidence="6" id="KW-0560">Oxidoreductase</keyword>
<dbReference type="GO" id="GO:0009055">
    <property type="term" value="F:electron transfer activity"/>
    <property type="evidence" value="ECO:0007669"/>
    <property type="project" value="InterPro"/>
</dbReference>
<feature type="binding site" description="axial binding residue" evidence="9">
    <location>
        <position position="112"/>
    </location>
    <ligand>
        <name>heme c</name>
        <dbReference type="ChEBI" id="CHEBI:61717"/>
        <label>1</label>
    </ligand>
    <ligandPart>
        <name>Fe</name>
        <dbReference type="ChEBI" id="CHEBI:18248"/>
    </ligandPart>
</feature>
<comment type="cofactor">
    <cofactor evidence="8">
        <name>heme</name>
        <dbReference type="ChEBI" id="CHEBI:30413"/>
    </cofactor>
    <text evidence="8">Binds 2 heme groups.</text>
</comment>
<comment type="caution">
    <text evidence="12">The sequence shown here is derived from an EMBL/GenBank/DDBJ whole genome shotgun (WGS) entry which is preliminary data.</text>
</comment>
<dbReference type="GO" id="GO:0020037">
    <property type="term" value="F:heme binding"/>
    <property type="evidence" value="ECO:0007669"/>
    <property type="project" value="InterPro"/>
</dbReference>
<keyword evidence="3 9" id="KW-0479">Metal-binding</keyword>
<feature type="binding site" description="covalent" evidence="8">
    <location>
        <position position="227"/>
    </location>
    <ligand>
        <name>heme c</name>
        <dbReference type="ChEBI" id="CHEBI:61717"/>
        <label>2</label>
    </ligand>
</feature>
<dbReference type="InterPro" id="IPR004852">
    <property type="entry name" value="Di-haem_cyt_c_peroxidsae"/>
</dbReference>
<dbReference type="PROSITE" id="PS51007">
    <property type="entry name" value="CYTC"/>
    <property type="match status" value="2"/>
</dbReference>
<dbReference type="InterPro" id="IPR026259">
    <property type="entry name" value="MauG/Cytc_peroxidase"/>
</dbReference>
<keyword evidence="7 9" id="KW-0408">Iron</keyword>
<dbReference type="GO" id="GO:0004130">
    <property type="term" value="F:cytochrome-c peroxidase activity"/>
    <property type="evidence" value="ECO:0007669"/>
    <property type="project" value="TreeGrafter"/>
</dbReference>
<evidence type="ECO:0000256" key="3">
    <source>
        <dbReference type="ARBA" id="ARBA00022723"/>
    </source>
</evidence>
<evidence type="ECO:0000256" key="4">
    <source>
        <dbReference type="ARBA" id="ARBA00022729"/>
    </source>
</evidence>
<comment type="PTM">
    <text evidence="8">Binds 2 heme groups per subunit.</text>
</comment>
<feature type="signal peptide" evidence="10">
    <location>
        <begin position="1"/>
        <end position="24"/>
    </location>
</feature>
<dbReference type="GO" id="GO:0046872">
    <property type="term" value="F:metal ion binding"/>
    <property type="evidence" value="ECO:0007669"/>
    <property type="project" value="UniProtKB-KW"/>
</dbReference>
<dbReference type="PIRSF" id="PIRSF000294">
    <property type="entry name" value="Cytochrome-c_peroxidase"/>
    <property type="match status" value="1"/>
</dbReference>
<evidence type="ECO:0000256" key="6">
    <source>
        <dbReference type="ARBA" id="ARBA00023002"/>
    </source>
</evidence>
<gene>
    <name evidence="12" type="primary">mauG_2</name>
    <name evidence="12" type="ORF">GCM10008171_35020</name>
</gene>
<evidence type="ECO:0000256" key="5">
    <source>
        <dbReference type="ARBA" id="ARBA00022764"/>
    </source>
</evidence>
<evidence type="ECO:0000256" key="7">
    <source>
        <dbReference type="ARBA" id="ARBA00023004"/>
    </source>
</evidence>
<evidence type="ECO:0000256" key="8">
    <source>
        <dbReference type="PIRSR" id="PIRSR000294-1"/>
    </source>
</evidence>
<feature type="binding site" description="covalent" evidence="8">
    <location>
        <position position="92"/>
    </location>
    <ligand>
        <name>heme c</name>
        <dbReference type="ChEBI" id="CHEBI:61717"/>
        <label>1</label>
    </ligand>
</feature>
<feature type="binding site" description="axial binding residue" evidence="9">
    <location>
        <position position="231"/>
    </location>
    <ligand>
        <name>heme c</name>
        <dbReference type="ChEBI" id="CHEBI:61717"/>
        <label>2</label>
    </ligand>
    <ligandPart>
        <name>Fe</name>
        <dbReference type="ChEBI" id="CHEBI:18248"/>
    </ligandPart>
</feature>
<dbReference type="GO" id="GO:0042597">
    <property type="term" value="C:periplasmic space"/>
    <property type="evidence" value="ECO:0007669"/>
    <property type="project" value="UniProtKB-SubCell"/>
</dbReference>
<comment type="subcellular location">
    <subcellularLocation>
        <location evidence="1">Periplasm</location>
    </subcellularLocation>
</comment>
<keyword evidence="2 8" id="KW-0349">Heme</keyword>
<organism evidence="12 13">
    <name type="scientific">Methylopila jiangsuensis</name>
    <dbReference type="NCBI Taxonomy" id="586230"/>
    <lineage>
        <taxon>Bacteria</taxon>
        <taxon>Pseudomonadati</taxon>
        <taxon>Pseudomonadota</taxon>
        <taxon>Alphaproteobacteria</taxon>
        <taxon>Hyphomicrobiales</taxon>
        <taxon>Methylopilaceae</taxon>
        <taxon>Methylopila</taxon>
    </lineage>
</organism>
<feature type="binding site" description="covalent" evidence="8">
    <location>
        <position position="95"/>
    </location>
    <ligand>
        <name>heme c</name>
        <dbReference type="ChEBI" id="CHEBI:61717"/>
        <label>1</label>
    </ligand>
</feature>
<feature type="binding site" description="axial binding residue" evidence="9">
    <location>
        <position position="96"/>
    </location>
    <ligand>
        <name>heme c</name>
        <dbReference type="ChEBI" id="CHEBI:61717"/>
        <label>1</label>
    </ligand>
    <ligandPart>
        <name>Fe</name>
        <dbReference type="ChEBI" id="CHEBI:18248"/>
    </ligandPart>
</feature>
<dbReference type="RefSeq" id="WP_271206050.1">
    <property type="nucleotide sequence ID" value="NZ_BSFK01000016.1"/>
</dbReference>
<dbReference type="Gene3D" id="1.10.760.10">
    <property type="entry name" value="Cytochrome c-like domain"/>
    <property type="match status" value="2"/>
</dbReference>
<feature type="domain" description="Cytochrome c" evidence="11">
    <location>
        <begin position="212"/>
        <end position="351"/>
    </location>
</feature>
<accession>A0A9W6JML7</accession>
<protein>
    <submittedName>
        <fullName evidence="12">Methylamine utilization protein</fullName>
    </submittedName>
</protein>
<reference evidence="12" key="1">
    <citation type="journal article" date="2014" name="Int. J. Syst. Evol. Microbiol.">
        <title>Complete genome sequence of Corynebacterium casei LMG S-19264T (=DSM 44701T), isolated from a smear-ripened cheese.</title>
        <authorList>
            <consortium name="US DOE Joint Genome Institute (JGI-PGF)"/>
            <person name="Walter F."/>
            <person name="Albersmeier A."/>
            <person name="Kalinowski J."/>
            <person name="Ruckert C."/>
        </authorList>
    </citation>
    <scope>NUCLEOTIDE SEQUENCE</scope>
    <source>
        <strain evidence="12">VKM B-2555</strain>
    </source>
</reference>
<evidence type="ECO:0000313" key="13">
    <source>
        <dbReference type="Proteomes" id="UP001143364"/>
    </source>
</evidence>
<dbReference type="AlphaFoldDB" id="A0A9W6JML7"/>
<evidence type="ECO:0000256" key="2">
    <source>
        <dbReference type="ARBA" id="ARBA00022617"/>
    </source>
</evidence>
<dbReference type="SUPFAM" id="SSF46626">
    <property type="entry name" value="Cytochrome c"/>
    <property type="match status" value="2"/>
</dbReference>
<dbReference type="Pfam" id="PF03150">
    <property type="entry name" value="CCP_MauG"/>
    <property type="match status" value="1"/>
</dbReference>
<evidence type="ECO:0000256" key="10">
    <source>
        <dbReference type="SAM" id="SignalP"/>
    </source>
</evidence>
<dbReference type="PANTHER" id="PTHR30600:SF10">
    <property type="entry name" value="BLL6722 PROTEIN"/>
    <property type="match status" value="1"/>
</dbReference>
<feature type="binding site" description="covalent" evidence="8">
    <location>
        <position position="230"/>
    </location>
    <ligand>
        <name>heme c</name>
        <dbReference type="ChEBI" id="CHEBI:61717"/>
        <label>2</label>
    </ligand>
</feature>
<dbReference type="PANTHER" id="PTHR30600">
    <property type="entry name" value="CYTOCHROME C PEROXIDASE-RELATED"/>
    <property type="match status" value="1"/>
</dbReference>
<reference evidence="12" key="2">
    <citation type="submission" date="2023-01" db="EMBL/GenBank/DDBJ databases">
        <authorList>
            <person name="Sun Q."/>
            <person name="Evtushenko L."/>
        </authorList>
    </citation>
    <scope>NUCLEOTIDE SEQUENCE</scope>
    <source>
        <strain evidence="12">VKM B-2555</strain>
    </source>
</reference>
<name>A0A9W6JML7_9HYPH</name>
<dbReference type="InterPro" id="IPR036909">
    <property type="entry name" value="Cyt_c-like_dom_sf"/>
</dbReference>
<sequence length="351" mass="37074">MPLKAARRAGLAVLFALAPTPALAPEETPRDRLRAAYAAPPSAWPTPWVDPGVAFVELGARDLPARGPEVEIGLGRRLFFEPRLSAGGDLACASCHDPATGFTVRTPVATGHEGARGRRNPPSLIGVEARPSLGWDGGATSLSERLLAPITDPREMGNARLDHALARFSGDPPYAGLTPDRAGAALAAYVATLDSETRFDRFARGDAAVLSDQEIEGLHLFRTKARCANCHFGPTLTDDDFHNLGLSAFGEPGQDLGRHEATGDTADAGAFRTPGLRHARDTGPYGHAGLFPTLEGVIALYDRGGGEIWIRNAREAAQPLRRAAAARSPHVTPLGLTAGERAALAAFLRTL</sequence>
<keyword evidence="4 10" id="KW-0732">Signal</keyword>
<dbReference type="EMBL" id="BSFK01000016">
    <property type="protein sequence ID" value="GLK78248.1"/>
    <property type="molecule type" value="Genomic_DNA"/>
</dbReference>
<dbReference type="InterPro" id="IPR009056">
    <property type="entry name" value="Cyt_c-like_dom"/>
</dbReference>